<feature type="non-terminal residue" evidence="1">
    <location>
        <position position="1"/>
    </location>
</feature>
<sequence>GATEQDLAAILQSYRQPTDPSHIYDSVYACFKQNSIGWVSWCGGPYTCEPTTWWPLAQCKS</sequence>
<dbReference type="AlphaFoldDB" id="A0AAN6ZSQ1"/>
<comment type="caution">
    <text evidence="1">The sequence shown here is derived from an EMBL/GenBank/DDBJ whole genome shotgun (WGS) entry which is preliminary data.</text>
</comment>
<dbReference type="Proteomes" id="UP001302745">
    <property type="component" value="Unassembled WGS sequence"/>
</dbReference>
<evidence type="ECO:0000313" key="1">
    <source>
        <dbReference type="EMBL" id="KAK4150470.1"/>
    </source>
</evidence>
<accession>A0AAN6ZSQ1</accession>
<name>A0AAN6ZSQ1_9PEZI</name>
<dbReference type="EMBL" id="MU857070">
    <property type="protein sequence ID" value="KAK4150470.1"/>
    <property type="molecule type" value="Genomic_DNA"/>
</dbReference>
<organism evidence="1 2">
    <name type="scientific">Chaetomidium leptoderma</name>
    <dbReference type="NCBI Taxonomy" id="669021"/>
    <lineage>
        <taxon>Eukaryota</taxon>
        <taxon>Fungi</taxon>
        <taxon>Dikarya</taxon>
        <taxon>Ascomycota</taxon>
        <taxon>Pezizomycotina</taxon>
        <taxon>Sordariomycetes</taxon>
        <taxon>Sordariomycetidae</taxon>
        <taxon>Sordariales</taxon>
        <taxon>Chaetomiaceae</taxon>
        <taxon>Chaetomidium</taxon>
    </lineage>
</organism>
<proteinExistence type="predicted"/>
<protein>
    <submittedName>
        <fullName evidence="1">Uncharacterized protein</fullName>
    </submittedName>
</protein>
<evidence type="ECO:0000313" key="2">
    <source>
        <dbReference type="Proteomes" id="UP001302745"/>
    </source>
</evidence>
<reference evidence="1" key="1">
    <citation type="journal article" date="2023" name="Mol. Phylogenet. Evol.">
        <title>Genome-scale phylogeny and comparative genomics of the fungal order Sordariales.</title>
        <authorList>
            <person name="Hensen N."/>
            <person name="Bonometti L."/>
            <person name="Westerberg I."/>
            <person name="Brannstrom I.O."/>
            <person name="Guillou S."/>
            <person name="Cros-Aarteil S."/>
            <person name="Calhoun S."/>
            <person name="Haridas S."/>
            <person name="Kuo A."/>
            <person name="Mondo S."/>
            <person name="Pangilinan J."/>
            <person name="Riley R."/>
            <person name="LaButti K."/>
            <person name="Andreopoulos B."/>
            <person name="Lipzen A."/>
            <person name="Chen C."/>
            <person name="Yan M."/>
            <person name="Daum C."/>
            <person name="Ng V."/>
            <person name="Clum A."/>
            <person name="Steindorff A."/>
            <person name="Ohm R.A."/>
            <person name="Martin F."/>
            <person name="Silar P."/>
            <person name="Natvig D.O."/>
            <person name="Lalanne C."/>
            <person name="Gautier V."/>
            <person name="Ament-Velasquez S.L."/>
            <person name="Kruys A."/>
            <person name="Hutchinson M.I."/>
            <person name="Powell A.J."/>
            <person name="Barry K."/>
            <person name="Miller A.N."/>
            <person name="Grigoriev I.V."/>
            <person name="Debuchy R."/>
            <person name="Gladieux P."/>
            <person name="Hiltunen Thoren M."/>
            <person name="Johannesson H."/>
        </authorList>
    </citation>
    <scope>NUCLEOTIDE SEQUENCE</scope>
    <source>
        <strain evidence="1">CBS 538.74</strain>
    </source>
</reference>
<keyword evidence="2" id="KW-1185">Reference proteome</keyword>
<reference evidence="1" key="2">
    <citation type="submission" date="2023-05" db="EMBL/GenBank/DDBJ databases">
        <authorList>
            <consortium name="Lawrence Berkeley National Laboratory"/>
            <person name="Steindorff A."/>
            <person name="Hensen N."/>
            <person name="Bonometti L."/>
            <person name="Westerberg I."/>
            <person name="Brannstrom I.O."/>
            <person name="Guillou S."/>
            <person name="Cros-Aarteil S."/>
            <person name="Calhoun S."/>
            <person name="Haridas S."/>
            <person name="Kuo A."/>
            <person name="Mondo S."/>
            <person name="Pangilinan J."/>
            <person name="Riley R."/>
            <person name="Labutti K."/>
            <person name="Andreopoulos B."/>
            <person name="Lipzen A."/>
            <person name="Chen C."/>
            <person name="Yanf M."/>
            <person name="Daum C."/>
            <person name="Ng V."/>
            <person name="Clum A."/>
            <person name="Ohm R."/>
            <person name="Martin F."/>
            <person name="Silar P."/>
            <person name="Natvig D."/>
            <person name="Lalanne C."/>
            <person name="Gautier V."/>
            <person name="Ament-Velasquez S.L."/>
            <person name="Kruys A."/>
            <person name="Hutchinson M.I."/>
            <person name="Powell A.J."/>
            <person name="Barry K."/>
            <person name="Miller A.N."/>
            <person name="Grigoriev I.V."/>
            <person name="Debuchy R."/>
            <person name="Gladieux P."/>
            <person name="Thoren M.H."/>
            <person name="Johannesson H."/>
        </authorList>
    </citation>
    <scope>NUCLEOTIDE SEQUENCE</scope>
    <source>
        <strain evidence="1">CBS 538.74</strain>
    </source>
</reference>
<gene>
    <name evidence="1" type="ORF">C8A00DRAFT_18014</name>
</gene>